<name>A0A9P6SUR5_9FUNG</name>
<dbReference type="EMBL" id="JAAAHW010000159">
    <property type="protein sequence ID" value="KAG0005842.1"/>
    <property type="molecule type" value="Genomic_DNA"/>
</dbReference>
<protein>
    <recommendedName>
        <fullName evidence="3">Cas12f1-like TNB domain-containing protein</fullName>
    </recommendedName>
</protein>
<evidence type="ECO:0000313" key="5">
    <source>
        <dbReference type="Proteomes" id="UP000749646"/>
    </source>
</evidence>
<dbReference type="GO" id="GO:0003677">
    <property type="term" value="F:DNA binding"/>
    <property type="evidence" value="ECO:0007669"/>
    <property type="project" value="UniProtKB-KW"/>
</dbReference>
<evidence type="ECO:0000313" key="4">
    <source>
        <dbReference type="EMBL" id="KAG0005842.1"/>
    </source>
</evidence>
<dbReference type="OrthoDB" id="2432285at2759"/>
<reference evidence="4" key="1">
    <citation type="journal article" date="2020" name="Fungal Divers.">
        <title>Resolving the Mortierellaceae phylogeny through synthesis of multi-gene phylogenetics and phylogenomics.</title>
        <authorList>
            <person name="Vandepol N."/>
            <person name="Liber J."/>
            <person name="Desiro A."/>
            <person name="Na H."/>
            <person name="Kennedy M."/>
            <person name="Barry K."/>
            <person name="Grigoriev I.V."/>
            <person name="Miller A.N."/>
            <person name="O'Donnell K."/>
            <person name="Stajich J.E."/>
            <person name="Bonito G."/>
        </authorList>
    </citation>
    <scope>NUCLEOTIDE SEQUENCE</scope>
    <source>
        <strain evidence="4">MES-2147</strain>
    </source>
</reference>
<keyword evidence="1" id="KW-0238">DNA-binding</keyword>
<comment type="caution">
    <text evidence="4">The sequence shown here is derived from an EMBL/GenBank/DDBJ whole genome shotgun (WGS) entry which is preliminary data.</text>
</comment>
<gene>
    <name evidence="4" type="ORF">BGZ65_009995</name>
</gene>
<feature type="region of interest" description="Disordered" evidence="2">
    <location>
        <begin position="87"/>
        <end position="106"/>
    </location>
</feature>
<keyword evidence="5" id="KW-1185">Reference proteome</keyword>
<accession>A0A9P6SUR5</accession>
<sequence>MPVVSSLHVIKSLGHQVVGAHEYFTSARCPRPTCDSFLETVLPRSKYCRQCQVYFDRDAVGSENIARICEAQLIRQRRPLKFKPVVAATAAATTAEGSKRKRRREQ</sequence>
<feature type="domain" description="Cas12f1-like TNB" evidence="3">
    <location>
        <begin position="11"/>
        <end position="65"/>
    </location>
</feature>
<evidence type="ECO:0000256" key="1">
    <source>
        <dbReference type="ARBA" id="ARBA00023125"/>
    </source>
</evidence>
<dbReference type="AlphaFoldDB" id="A0A9P6SUR5"/>
<proteinExistence type="predicted"/>
<organism evidence="4 5">
    <name type="scientific">Modicella reniformis</name>
    <dbReference type="NCBI Taxonomy" id="1440133"/>
    <lineage>
        <taxon>Eukaryota</taxon>
        <taxon>Fungi</taxon>
        <taxon>Fungi incertae sedis</taxon>
        <taxon>Mucoromycota</taxon>
        <taxon>Mortierellomycotina</taxon>
        <taxon>Mortierellomycetes</taxon>
        <taxon>Mortierellales</taxon>
        <taxon>Mortierellaceae</taxon>
        <taxon>Modicella</taxon>
    </lineage>
</organism>
<dbReference type="Proteomes" id="UP000749646">
    <property type="component" value="Unassembled WGS sequence"/>
</dbReference>
<dbReference type="InterPro" id="IPR010095">
    <property type="entry name" value="Cas12f1-like_TNB"/>
</dbReference>
<evidence type="ECO:0000256" key="2">
    <source>
        <dbReference type="SAM" id="MobiDB-lite"/>
    </source>
</evidence>
<evidence type="ECO:0000259" key="3">
    <source>
        <dbReference type="Pfam" id="PF07282"/>
    </source>
</evidence>
<dbReference type="Pfam" id="PF07282">
    <property type="entry name" value="Cas12f1-like_TNB"/>
    <property type="match status" value="1"/>
</dbReference>